<dbReference type="AlphaFoldDB" id="U6SSW8"/>
<keyword evidence="3" id="KW-1185">Reference proteome</keyword>
<keyword evidence="1" id="KW-1133">Transmembrane helix</keyword>
<protein>
    <submittedName>
        <fullName evidence="2">Uncharacterized protein</fullName>
    </submittedName>
</protein>
<name>U6SSW8_9BACI</name>
<feature type="transmembrane region" description="Helical" evidence="1">
    <location>
        <begin position="22"/>
        <end position="44"/>
    </location>
</feature>
<proteinExistence type="predicted"/>
<keyword evidence="1" id="KW-0812">Transmembrane</keyword>
<keyword evidence="1" id="KW-0472">Membrane</keyword>
<organism evidence="2 3">
    <name type="scientific">Alkalihalophilus marmarensis DSM 21297</name>
    <dbReference type="NCBI Taxonomy" id="1188261"/>
    <lineage>
        <taxon>Bacteria</taxon>
        <taxon>Bacillati</taxon>
        <taxon>Bacillota</taxon>
        <taxon>Bacilli</taxon>
        <taxon>Bacillales</taxon>
        <taxon>Bacillaceae</taxon>
        <taxon>Alkalihalophilus</taxon>
    </lineage>
</organism>
<feature type="non-terminal residue" evidence="2">
    <location>
        <position position="1"/>
    </location>
</feature>
<gene>
    <name evidence="2" type="ORF">A33I_09005</name>
</gene>
<accession>U6SSW8</accession>
<dbReference type="Proteomes" id="UP000017170">
    <property type="component" value="Unassembled WGS sequence"/>
</dbReference>
<evidence type="ECO:0000313" key="3">
    <source>
        <dbReference type="Proteomes" id="UP000017170"/>
    </source>
</evidence>
<reference evidence="2 3" key="1">
    <citation type="journal article" date="2013" name="Genome Announc.">
        <title>Genome Sequence of the Extreme Obligate Alkaliphile Bacillus marmarensis Strain DSM 21297.</title>
        <authorList>
            <person name="Wernick D.G."/>
            <person name="Choi K.Y."/>
            <person name="Tat C.A."/>
            <person name="Lafontaine Rivera J.G."/>
            <person name="Liao J.C."/>
        </authorList>
    </citation>
    <scope>NUCLEOTIDE SEQUENCE [LARGE SCALE GENOMIC DNA]</scope>
    <source>
        <strain evidence="2 3">DSM 21297</strain>
    </source>
</reference>
<comment type="caution">
    <text evidence="2">The sequence shown here is derived from an EMBL/GenBank/DDBJ whole genome shotgun (WGS) entry which is preliminary data.</text>
</comment>
<evidence type="ECO:0000313" key="2">
    <source>
        <dbReference type="EMBL" id="ERN53995.1"/>
    </source>
</evidence>
<sequence>VLTIFYTPDFSSTKIGVNQEVMFGQTSIIPLLVTLSIATLAYYFSQKLFVTSKNNTT</sequence>
<evidence type="ECO:0000256" key="1">
    <source>
        <dbReference type="SAM" id="Phobius"/>
    </source>
</evidence>
<dbReference type="EMBL" id="ATAE01000010">
    <property type="protein sequence ID" value="ERN53995.1"/>
    <property type="molecule type" value="Genomic_DNA"/>
</dbReference>